<reference evidence="10" key="1">
    <citation type="journal article" date="2015" name="Nat. Genet.">
        <title>The genome and transcriptome of the zoonotic hookworm Ancylostoma ceylanicum identify infection-specific gene families.</title>
        <authorList>
            <person name="Schwarz E.M."/>
            <person name="Hu Y."/>
            <person name="Antoshechkin I."/>
            <person name="Miller M.M."/>
            <person name="Sternberg P.W."/>
            <person name="Aroian R.V."/>
        </authorList>
    </citation>
    <scope>NUCLEOTIDE SEQUENCE</scope>
    <source>
        <strain evidence="10">HY135</strain>
    </source>
</reference>
<organism evidence="9 10">
    <name type="scientific">Ancylostoma ceylanicum</name>
    <dbReference type="NCBI Taxonomy" id="53326"/>
    <lineage>
        <taxon>Eukaryota</taxon>
        <taxon>Metazoa</taxon>
        <taxon>Ecdysozoa</taxon>
        <taxon>Nematoda</taxon>
        <taxon>Chromadorea</taxon>
        <taxon>Rhabditida</taxon>
        <taxon>Rhabditina</taxon>
        <taxon>Rhabditomorpha</taxon>
        <taxon>Strongyloidea</taxon>
        <taxon>Ancylostomatidae</taxon>
        <taxon>Ancylostomatinae</taxon>
        <taxon>Ancylostoma</taxon>
    </lineage>
</organism>
<dbReference type="InterPro" id="IPR002213">
    <property type="entry name" value="UDP_glucos_trans"/>
</dbReference>
<evidence type="ECO:0000256" key="6">
    <source>
        <dbReference type="ARBA" id="ARBA00047475"/>
    </source>
</evidence>
<evidence type="ECO:0000256" key="5">
    <source>
        <dbReference type="ARBA" id="ARBA00022729"/>
    </source>
</evidence>
<gene>
    <name evidence="9" type="primary">Acey_s0027.g1498</name>
    <name evidence="9" type="ORF">Y032_0027g1498</name>
</gene>
<evidence type="ECO:0000313" key="10">
    <source>
        <dbReference type="Proteomes" id="UP000024635"/>
    </source>
</evidence>
<proteinExistence type="inferred from homology"/>
<evidence type="ECO:0000256" key="4">
    <source>
        <dbReference type="ARBA" id="ARBA00022679"/>
    </source>
</evidence>
<dbReference type="PROSITE" id="PS00375">
    <property type="entry name" value="UDPGT"/>
    <property type="match status" value="1"/>
</dbReference>
<dbReference type="AlphaFoldDB" id="A0A016UU96"/>
<dbReference type="EMBL" id="JARK01001363">
    <property type="protein sequence ID" value="EYC18397.1"/>
    <property type="molecule type" value="Genomic_DNA"/>
</dbReference>
<evidence type="ECO:0000256" key="3">
    <source>
        <dbReference type="ARBA" id="ARBA00022676"/>
    </source>
</evidence>
<evidence type="ECO:0000256" key="8">
    <source>
        <dbReference type="SAM" id="Phobius"/>
    </source>
</evidence>
<evidence type="ECO:0000313" key="9">
    <source>
        <dbReference type="EMBL" id="EYC18397.1"/>
    </source>
</evidence>
<keyword evidence="8" id="KW-1133">Transmembrane helix</keyword>
<dbReference type="OrthoDB" id="5835829at2759"/>
<dbReference type="PANTHER" id="PTHR48043:SF145">
    <property type="entry name" value="FI06409P-RELATED"/>
    <property type="match status" value="1"/>
</dbReference>
<sequence>MAIFVLDISNSQLLFNERVAEELAAAGHDVTMILMTPQDDRDNTDIRIKSRIKGEWCSPFQGLDASLRLSRVNELTPLPTTVHVVKATVKLSRKEMEDKEEEFIYEEAPGWKMIERLKMQTTLLVETCRATLEQPDFLEWLEEQHFDVAFAPMFDVCTVGLVHAAKIPSWIWLNSGSVMDYIAYLTGIPIIPSYVPPMMMEAAGDLNFIQRIKSMIGHGLTKLIWTRLVAVPQTQLFRTLISPDFPDLQDLAAKCPLIMANTNDLYELPRPTLAKVVNIGGVGMVSDVKPLSEKLPERIAKIMDKGDGAILFSIGSVAPAYKMPMRWKKIFLETFKRFPNYQFLLRYEKDDIKDLLPPNVHLFTWMPQTDMLSHPKVRAFITHGGYNSFQEAVIAGVPLITIPLFGDQSKNARLAEHHGFGLVLHKGELSVETLSGALEEITTNPRYMETAQRLSRMLKLQPVKPADLLVRWSEFVAEFHTLENLEPAGIRLNFFQYYSLDVIALLLSALLLIIVVVTKLLKCLFTRVFSLVFRSKKEKTA</sequence>
<keyword evidence="3 7" id="KW-0328">Glycosyltransferase</keyword>
<name>A0A016UU96_9BILA</name>
<comment type="catalytic activity">
    <reaction evidence="6">
        <text>glucuronate acceptor + UDP-alpha-D-glucuronate = acceptor beta-D-glucuronoside + UDP + H(+)</text>
        <dbReference type="Rhea" id="RHEA:21032"/>
        <dbReference type="ChEBI" id="CHEBI:15378"/>
        <dbReference type="ChEBI" id="CHEBI:58052"/>
        <dbReference type="ChEBI" id="CHEBI:58223"/>
        <dbReference type="ChEBI" id="CHEBI:132367"/>
        <dbReference type="ChEBI" id="CHEBI:132368"/>
        <dbReference type="EC" id="2.4.1.17"/>
    </reaction>
</comment>
<dbReference type="Proteomes" id="UP000024635">
    <property type="component" value="Unassembled WGS sequence"/>
</dbReference>
<evidence type="ECO:0000256" key="7">
    <source>
        <dbReference type="RuleBase" id="RU003718"/>
    </source>
</evidence>
<dbReference type="SUPFAM" id="SSF53756">
    <property type="entry name" value="UDP-Glycosyltransferase/glycogen phosphorylase"/>
    <property type="match status" value="1"/>
</dbReference>
<comment type="caution">
    <text evidence="9">The sequence shown here is derived from an EMBL/GenBank/DDBJ whole genome shotgun (WGS) entry which is preliminary data.</text>
</comment>
<keyword evidence="4 7" id="KW-0808">Transferase</keyword>
<comment type="similarity">
    <text evidence="1 7">Belongs to the UDP-glycosyltransferase family.</text>
</comment>
<dbReference type="PANTHER" id="PTHR48043">
    <property type="entry name" value="EG:EG0003.4 PROTEIN-RELATED"/>
    <property type="match status" value="1"/>
</dbReference>
<keyword evidence="5" id="KW-0732">Signal</keyword>
<dbReference type="GO" id="GO:0015020">
    <property type="term" value="F:glucuronosyltransferase activity"/>
    <property type="evidence" value="ECO:0007669"/>
    <property type="project" value="UniProtKB-EC"/>
</dbReference>
<keyword evidence="10" id="KW-1185">Reference proteome</keyword>
<protein>
    <recommendedName>
        <fullName evidence="2">glucuronosyltransferase</fullName>
        <ecNumber evidence="2">2.4.1.17</ecNumber>
    </recommendedName>
</protein>
<keyword evidence="8" id="KW-0812">Transmembrane</keyword>
<dbReference type="Gene3D" id="3.40.50.2000">
    <property type="entry name" value="Glycogen Phosphorylase B"/>
    <property type="match status" value="1"/>
</dbReference>
<evidence type="ECO:0000256" key="2">
    <source>
        <dbReference type="ARBA" id="ARBA00012544"/>
    </source>
</evidence>
<dbReference type="STRING" id="53326.A0A016UU96"/>
<keyword evidence="8" id="KW-0472">Membrane</keyword>
<dbReference type="EC" id="2.4.1.17" evidence="2"/>
<feature type="transmembrane region" description="Helical" evidence="8">
    <location>
        <begin position="497"/>
        <end position="517"/>
    </location>
</feature>
<dbReference type="Pfam" id="PF00201">
    <property type="entry name" value="UDPGT"/>
    <property type="match status" value="1"/>
</dbReference>
<dbReference type="CDD" id="cd03784">
    <property type="entry name" value="GT1_Gtf-like"/>
    <property type="match status" value="1"/>
</dbReference>
<dbReference type="FunFam" id="3.40.50.2000:FF:000021">
    <property type="entry name" value="UDP-glucuronosyltransferase"/>
    <property type="match status" value="1"/>
</dbReference>
<dbReference type="InterPro" id="IPR035595">
    <property type="entry name" value="UDP_glycos_trans_CS"/>
</dbReference>
<dbReference type="InterPro" id="IPR050271">
    <property type="entry name" value="UDP-glycosyltransferase"/>
</dbReference>
<accession>A0A016UU96</accession>
<evidence type="ECO:0000256" key="1">
    <source>
        <dbReference type="ARBA" id="ARBA00009995"/>
    </source>
</evidence>